<keyword evidence="1" id="KW-0472">Membrane</keyword>
<keyword evidence="1" id="KW-0812">Transmembrane</keyword>
<dbReference type="RefSeq" id="WP_103905834.1">
    <property type="nucleotide sequence ID" value="NZ_CP049246.1"/>
</dbReference>
<keyword evidence="3" id="KW-1185">Reference proteome</keyword>
<keyword evidence="1" id="KW-1133">Transmembrane helix</keyword>
<feature type="transmembrane region" description="Helical" evidence="1">
    <location>
        <begin position="73"/>
        <end position="97"/>
    </location>
</feature>
<feature type="transmembrane region" description="Helical" evidence="1">
    <location>
        <begin position="12"/>
        <end position="31"/>
    </location>
</feature>
<organism evidence="2 3">
    <name type="scientific">Sphingobacterium lactis</name>
    <dbReference type="NCBI Taxonomy" id="797291"/>
    <lineage>
        <taxon>Bacteria</taxon>
        <taxon>Pseudomonadati</taxon>
        <taxon>Bacteroidota</taxon>
        <taxon>Sphingobacteriia</taxon>
        <taxon>Sphingobacteriales</taxon>
        <taxon>Sphingobacteriaceae</taxon>
        <taxon>Sphingobacterium</taxon>
    </lineage>
</organism>
<protein>
    <submittedName>
        <fullName evidence="2">Uncharacterized protein</fullName>
    </submittedName>
</protein>
<dbReference type="Proteomes" id="UP000236731">
    <property type="component" value="Unassembled WGS sequence"/>
</dbReference>
<accession>A0A1H5WVT0</accession>
<gene>
    <name evidence="2" type="ORF">SAMN05421877_104186</name>
</gene>
<evidence type="ECO:0000313" key="3">
    <source>
        <dbReference type="Proteomes" id="UP000236731"/>
    </source>
</evidence>
<evidence type="ECO:0000313" key="2">
    <source>
        <dbReference type="EMBL" id="SEG03601.1"/>
    </source>
</evidence>
<evidence type="ECO:0000256" key="1">
    <source>
        <dbReference type="SAM" id="Phobius"/>
    </source>
</evidence>
<dbReference type="OrthoDB" id="714117at2"/>
<sequence>MVISLKHLWQFYKPILFINLVLSMAFCMGYVAYYPYVFMTAGYLCAAGLVRLFERNTKFLFYNLGLSRKDLLVYTFIANLLISLLLLGLFHLLSLAYDEFKG</sequence>
<dbReference type="EMBL" id="FNUT01000004">
    <property type="protein sequence ID" value="SEG03601.1"/>
    <property type="molecule type" value="Genomic_DNA"/>
</dbReference>
<dbReference type="AlphaFoldDB" id="A0A1H5WVT0"/>
<name>A0A1H5WVT0_9SPHI</name>
<reference evidence="3" key="1">
    <citation type="submission" date="2016-10" db="EMBL/GenBank/DDBJ databases">
        <authorList>
            <person name="Varghese N."/>
            <person name="Submissions S."/>
        </authorList>
    </citation>
    <scope>NUCLEOTIDE SEQUENCE [LARGE SCALE GENOMIC DNA]</scope>
    <source>
        <strain evidence="3">DSM 22361</strain>
    </source>
</reference>
<proteinExistence type="predicted"/>